<feature type="non-terminal residue" evidence="1">
    <location>
        <position position="1"/>
    </location>
</feature>
<organism evidence="1 2">
    <name type="scientific">Nesidiocoris tenuis</name>
    <dbReference type="NCBI Taxonomy" id="355587"/>
    <lineage>
        <taxon>Eukaryota</taxon>
        <taxon>Metazoa</taxon>
        <taxon>Ecdysozoa</taxon>
        <taxon>Arthropoda</taxon>
        <taxon>Hexapoda</taxon>
        <taxon>Insecta</taxon>
        <taxon>Pterygota</taxon>
        <taxon>Neoptera</taxon>
        <taxon>Paraneoptera</taxon>
        <taxon>Hemiptera</taxon>
        <taxon>Heteroptera</taxon>
        <taxon>Panheteroptera</taxon>
        <taxon>Cimicomorpha</taxon>
        <taxon>Miridae</taxon>
        <taxon>Dicyphina</taxon>
        <taxon>Nesidiocoris</taxon>
    </lineage>
</organism>
<dbReference type="EMBL" id="CADCXU010024253">
    <property type="protein sequence ID" value="CAB0011703.1"/>
    <property type="molecule type" value="Genomic_DNA"/>
</dbReference>
<evidence type="ECO:0000313" key="2">
    <source>
        <dbReference type="Proteomes" id="UP000479000"/>
    </source>
</evidence>
<sequence>MKRSPRLGYELRPERFGIGARVREVARLSLYKKHSQKTKNRNQEAIHKFKKGRELKEIGMAIFMYGGLTDAPRGYESNNACGRMGFGLHWIDAGIRARILQSKSGRITFSPIKSGLPSCPSLSHAPLLLIPNYNQAVFQRHGAMPSLEQHAMRLVCVALWRVRAIPQLRHL</sequence>
<keyword evidence="2" id="KW-1185">Reference proteome</keyword>
<reference evidence="1 2" key="1">
    <citation type="submission" date="2020-02" db="EMBL/GenBank/DDBJ databases">
        <authorList>
            <person name="Ferguson B K."/>
        </authorList>
    </citation>
    <scope>NUCLEOTIDE SEQUENCE [LARGE SCALE GENOMIC DNA]</scope>
</reference>
<dbReference type="AlphaFoldDB" id="A0A6H5H6G1"/>
<name>A0A6H5H6G1_9HEMI</name>
<dbReference type="Proteomes" id="UP000479000">
    <property type="component" value="Unassembled WGS sequence"/>
</dbReference>
<proteinExistence type="predicted"/>
<gene>
    <name evidence="1" type="ORF">NTEN_LOCUS16609</name>
</gene>
<accession>A0A6H5H6G1</accession>
<evidence type="ECO:0000313" key="1">
    <source>
        <dbReference type="EMBL" id="CAB0011703.1"/>
    </source>
</evidence>
<feature type="non-terminal residue" evidence="1">
    <location>
        <position position="171"/>
    </location>
</feature>
<protein>
    <submittedName>
        <fullName evidence="1">Uncharacterized protein</fullName>
    </submittedName>
</protein>